<name>A0ABU6TR93_9FABA</name>
<evidence type="ECO:0000256" key="1">
    <source>
        <dbReference type="SAM" id="Coils"/>
    </source>
</evidence>
<accession>A0ABU6TR93</accession>
<keyword evidence="3" id="KW-1185">Reference proteome</keyword>
<sequence>MGSILGIRCGPNMGKLMWKERRVNSTTIVNLEDLNWEDNHERYNKMIFDAVGSTNSTKNLEDEDPNPDAARFYNHLDLFDKWATLYGVGEFFASTLHTSSFKGSAVSATSPSSIAGTDEINLREQIHLLNQNLQDMGRQLQESDEHNQAVVAELKVKNVATEELRQRMTEELKLAQNLRRQMAEYYE</sequence>
<comment type="caution">
    <text evidence="2">The sequence shown here is derived from an EMBL/GenBank/DDBJ whole genome shotgun (WGS) entry which is preliminary data.</text>
</comment>
<proteinExistence type="predicted"/>
<organism evidence="2 3">
    <name type="scientific">Stylosanthes scabra</name>
    <dbReference type="NCBI Taxonomy" id="79078"/>
    <lineage>
        <taxon>Eukaryota</taxon>
        <taxon>Viridiplantae</taxon>
        <taxon>Streptophyta</taxon>
        <taxon>Embryophyta</taxon>
        <taxon>Tracheophyta</taxon>
        <taxon>Spermatophyta</taxon>
        <taxon>Magnoliopsida</taxon>
        <taxon>eudicotyledons</taxon>
        <taxon>Gunneridae</taxon>
        <taxon>Pentapetalae</taxon>
        <taxon>rosids</taxon>
        <taxon>fabids</taxon>
        <taxon>Fabales</taxon>
        <taxon>Fabaceae</taxon>
        <taxon>Papilionoideae</taxon>
        <taxon>50 kb inversion clade</taxon>
        <taxon>dalbergioids sensu lato</taxon>
        <taxon>Dalbergieae</taxon>
        <taxon>Pterocarpus clade</taxon>
        <taxon>Stylosanthes</taxon>
    </lineage>
</organism>
<reference evidence="2 3" key="1">
    <citation type="journal article" date="2023" name="Plants (Basel)">
        <title>Bridging the Gap: Combining Genomics and Transcriptomics Approaches to Understand Stylosanthes scabra, an Orphan Legume from the Brazilian Caatinga.</title>
        <authorList>
            <person name="Ferreira-Neto J.R.C."/>
            <person name="da Silva M.D."/>
            <person name="Binneck E."/>
            <person name="de Melo N.F."/>
            <person name="da Silva R.H."/>
            <person name="de Melo A.L.T.M."/>
            <person name="Pandolfi V."/>
            <person name="Bustamante F.O."/>
            <person name="Brasileiro-Vidal A.C."/>
            <person name="Benko-Iseppon A.M."/>
        </authorList>
    </citation>
    <scope>NUCLEOTIDE SEQUENCE [LARGE SCALE GENOMIC DNA]</scope>
    <source>
        <tissue evidence="2">Leaves</tissue>
    </source>
</reference>
<evidence type="ECO:0000313" key="3">
    <source>
        <dbReference type="Proteomes" id="UP001341840"/>
    </source>
</evidence>
<evidence type="ECO:0000313" key="2">
    <source>
        <dbReference type="EMBL" id="MED6150695.1"/>
    </source>
</evidence>
<protein>
    <submittedName>
        <fullName evidence="2">Uncharacterized protein</fullName>
    </submittedName>
</protein>
<keyword evidence="1" id="KW-0175">Coiled coil</keyword>
<dbReference type="EMBL" id="JASCZI010091563">
    <property type="protein sequence ID" value="MED6150695.1"/>
    <property type="molecule type" value="Genomic_DNA"/>
</dbReference>
<dbReference type="Proteomes" id="UP001341840">
    <property type="component" value="Unassembled WGS sequence"/>
</dbReference>
<feature type="coiled-coil region" evidence="1">
    <location>
        <begin position="151"/>
        <end position="181"/>
    </location>
</feature>
<gene>
    <name evidence="2" type="ORF">PIB30_074904</name>
</gene>